<comment type="similarity">
    <text evidence="1">Belongs to the tumor necrosis factor family.</text>
</comment>
<evidence type="ECO:0000259" key="3">
    <source>
        <dbReference type="PROSITE" id="PS50049"/>
    </source>
</evidence>
<keyword evidence="2" id="KW-0812">Transmembrane</keyword>
<dbReference type="InterPro" id="IPR006052">
    <property type="entry name" value="TNF_dom"/>
</dbReference>
<evidence type="ECO:0000313" key="4">
    <source>
        <dbReference type="Proteomes" id="UP000515203"/>
    </source>
</evidence>
<feature type="transmembrane region" description="Helical" evidence="2">
    <location>
        <begin position="21"/>
        <end position="40"/>
    </location>
</feature>
<organism evidence="4 5">
    <name type="scientific">Octodon degus</name>
    <name type="common">Degu</name>
    <name type="synonym">Sciurus degus</name>
    <dbReference type="NCBI Taxonomy" id="10160"/>
    <lineage>
        <taxon>Eukaryota</taxon>
        <taxon>Metazoa</taxon>
        <taxon>Chordata</taxon>
        <taxon>Craniata</taxon>
        <taxon>Vertebrata</taxon>
        <taxon>Euteleostomi</taxon>
        <taxon>Mammalia</taxon>
        <taxon>Eutheria</taxon>
        <taxon>Euarchontoglires</taxon>
        <taxon>Glires</taxon>
        <taxon>Rodentia</taxon>
        <taxon>Hystricomorpha</taxon>
        <taxon>Octodontidae</taxon>
        <taxon>Octodon</taxon>
    </lineage>
</organism>
<reference evidence="5" key="1">
    <citation type="submission" date="2025-08" db="UniProtKB">
        <authorList>
            <consortium name="RefSeq"/>
        </authorList>
    </citation>
    <scope>IDENTIFICATION</scope>
</reference>
<evidence type="ECO:0000256" key="1">
    <source>
        <dbReference type="ARBA" id="ARBA00008670"/>
    </source>
</evidence>
<proteinExistence type="inferred from homology"/>
<keyword evidence="2" id="KW-0472">Membrane</keyword>
<dbReference type="PANTHER" id="PTHR15152">
    <property type="entry name" value="CD70 ANTIGEN"/>
    <property type="match status" value="1"/>
</dbReference>
<dbReference type="SUPFAM" id="SSF49842">
    <property type="entry name" value="TNF-like"/>
    <property type="match status" value="1"/>
</dbReference>
<dbReference type="AlphaFoldDB" id="A0A6P6EKW4"/>
<dbReference type="GeneID" id="101578115"/>
<name>A0A6P6EKW4_OCTDE</name>
<accession>A0A6P6EKW4</accession>
<dbReference type="InterPro" id="IPR042374">
    <property type="entry name" value="CD70"/>
</dbReference>
<keyword evidence="2" id="KW-1133">Transmembrane helix</keyword>
<dbReference type="GO" id="GO:0070062">
    <property type="term" value="C:extracellular exosome"/>
    <property type="evidence" value="ECO:0007669"/>
    <property type="project" value="TreeGrafter"/>
</dbReference>
<gene>
    <name evidence="5" type="primary">LOC101578115</name>
</gene>
<evidence type="ECO:0000313" key="5">
    <source>
        <dbReference type="RefSeq" id="XP_023572692.1"/>
    </source>
</evidence>
<keyword evidence="4" id="KW-1185">Reference proteome</keyword>
<evidence type="ECO:0000256" key="2">
    <source>
        <dbReference type="SAM" id="Phobius"/>
    </source>
</evidence>
<dbReference type="GO" id="GO:0006955">
    <property type="term" value="P:immune response"/>
    <property type="evidence" value="ECO:0007669"/>
    <property type="project" value="InterPro"/>
</dbReference>
<dbReference type="PANTHER" id="PTHR15152:SF0">
    <property type="entry name" value="CD70 ANTIGEN"/>
    <property type="match status" value="1"/>
</dbReference>
<dbReference type="InterPro" id="IPR008983">
    <property type="entry name" value="Tumour_necrosis_fac-like_dom"/>
</dbReference>
<sequence>MEEEASCRAVPGLSRAMSRRGVWGLLVLGLVALVSCLIYFHCDHRCAGQPCSLQTGSDMAELQLNLTGPRQDPRLRWQAGPSLGRSFLHGPALDDGQLRVLHDGIYRLHIQHHAAAPGLWPGLLCGRPAPDEAGLRGHPLHQPHPAGAALPKCLRDLLWHPCFLLVKIRRP</sequence>
<dbReference type="GO" id="GO:0005886">
    <property type="term" value="C:plasma membrane"/>
    <property type="evidence" value="ECO:0007669"/>
    <property type="project" value="TreeGrafter"/>
</dbReference>
<dbReference type="RefSeq" id="XP_023572692.1">
    <property type="nucleotide sequence ID" value="XM_023716924.1"/>
</dbReference>
<dbReference type="InParanoid" id="A0A6P6EKW4"/>
<protein>
    <submittedName>
        <fullName evidence="5">CD70 antigen</fullName>
    </submittedName>
</protein>
<dbReference type="GO" id="GO:0033209">
    <property type="term" value="P:tumor necrosis factor-mediated signaling pathway"/>
    <property type="evidence" value="ECO:0007669"/>
    <property type="project" value="InterPro"/>
</dbReference>
<dbReference type="Proteomes" id="UP000515203">
    <property type="component" value="Unplaced"/>
</dbReference>
<dbReference type="GO" id="GO:0005164">
    <property type="term" value="F:tumor necrosis factor receptor binding"/>
    <property type="evidence" value="ECO:0007669"/>
    <property type="project" value="InterPro"/>
</dbReference>
<feature type="domain" description="THD" evidence="3">
    <location>
        <begin position="58"/>
        <end position="171"/>
    </location>
</feature>
<dbReference type="PROSITE" id="PS50049">
    <property type="entry name" value="THD_2"/>
    <property type="match status" value="1"/>
</dbReference>